<feature type="region of interest" description="Disordered" evidence="3">
    <location>
        <begin position="46"/>
        <end position="83"/>
    </location>
</feature>
<organism evidence="4 5">
    <name type="scientific">Amphibalanus amphitrite</name>
    <name type="common">Striped barnacle</name>
    <name type="synonym">Balanus amphitrite</name>
    <dbReference type="NCBI Taxonomy" id="1232801"/>
    <lineage>
        <taxon>Eukaryota</taxon>
        <taxon>Metazoa</taxon>
        <taxon>Ecdysozoa</taxon>
        <taxon>Arthropoda</taxon>
        <taxon>Crustacea</taxon>
        <taxon>Multicrustacea</taxon>
        <taxon>Cirripedia</taxon>
        <taxon>Thoracica</taxon>
        <taxon>Thoracicalcarea</taxon>
        <taxon>Balanomorpha</taxon>
        <taxon>Balanoidea</taxon>
        <taxon>Balanidae</taxon>
        <taxon>Amphibalaninae</taxon>
        <taxon>Amphibalanus</taxon>
    </lineage>
</organism>
<evidence type="ECO:0000256" key="3">
    <source>
        <dbReference type="SAM" id="MobiDB-lite"/>
    </source>
</evidence>
<gene>
    <name evidence="4" type="primary">Mcfd2_1</name>
    <name evidence="4" type="ORF">FJT64_017849</name>
</gene>
<keyword evidence="5" id="KW-1185">Reference proteome</keyword>
<evidence type="ECO:0000313" key="5">
    <source>
        <dbReference type="Proteomes" id="UP000440578"/>
    </source>
</evidence>
<feature type="compositionally biased region" description="Polar residues" evidence="3">
    <location>
        <begin position="61"/>
        <end position="71"/>
    </location>
</feature>
<sequence length="144" mass="15647">MILPVYVSRKKPNPETFEELPGIRETMLQAVLVALLACLVWGGPSTVSPDSQDSEGGGSDYSGTVLASSEDVTQHLEGAIDPQSVTNLTEDELRYHYFQSHDFDGNKALDGMEMLKAVLHVAPEKVIDISRESAGVLFAEEHSS</sequence>
<dbReference type="Gene3D" id="1.10.238.10">
    <property type="entry name" value="EF-hand"/>
    <property type="match status" value="1"/>
</dbReference>
<dbReference type="AlphaFoldDB" id="A0A6A4X5K0"/>
<dbReference type="PROSITE" id="PS00018">
    <property type="entry name" value="EF_HAND_1"/>
    <property type="match status" value="1"/>
</dbReference>
<keyword evidence="2" id="KW-0677">Repeat</keyword>
<dbReference type="InterPro" id="IPR052110">
    <property type="entry name" value="MCFD2-like"/>
</dbReference>
<protein>
    <submittedName>
        <fullName evidence="4">Multiple coagulation factor deficiency protein 2</fullName>
    </submittedName>
</protein>
<keyword evidence="1" id="KW-0732">Signal</keyword>
<dbReference type="OrthoDB" id="289247at2759"/>
<evidence type="ECO:0000256" key="1">
    <source>
        <dbReference type="ARBA" id="ARBA00022729"/>
    </source>
</evidence>
<accession>A0A6A4X5K0</accession>
<dbReference type="InterPro" id="IPR018247">
    <property type="entry name" value="EF_Hand_1_Ca_BS"/>
</dbReference>
<dbReference type="Proteomes" id="UP000440578">
    <property type="component" value="Unassembled WGS sequence"/>
</dbReference>
<dbReference type="PANTHER" id="PTHR23104">
    <property type="entry name" value="MULTIPLE COAGULATION FACTOR DEFICIENCY PROTEIN 2 NEURAL STEM CELL DERIVED NEURONAL SURVIVAL PROTEIN"/>
    <property type="match status" value="1"/>
</dbReference>
<dbReference type="EMBL" id="VIIS01000246">
    <property type="protein sequence ID" value="KAF0311294.1"/>
    <property type="molecule type" value="Genomic_DNA"/>
</dbReference>
<evidence type="ECO:0000313" key="4">
    <source>
        <dbReference type="EMBL" id="KAF0311294.1"/>
    </source>
</evidence>
<comment type="caution">
    <text evidence="4">The sequence shown here is derived from an EMBL/GenBank/DDBJ whole genome shotgun (WGS) entry which is preliminary data.</text>
</comment>
<name>A0A6A4X5K0_AMPAM</name>
<evidence type="ECO:0000256" key="2">
    <source>
        <dbReference type="ARBA" id="ARBA00022737"/>
    </source>
</evidence>
<dbReference type="PANTHER" id="PTHR23104:SF17">
    <property type="entry name" value="EF-HAND DOMAIN-CONTAINING PROTEIN"/>
    <property type="match status" value="1"/>
</dbReference>
<reference evidence="4 5" key="1">
    <citation type="submission" date="2019-07" db="EMBL/GenBank/DDBJ databases">
        <title>Draft genome assembly of a fouling barnacle, Amphibalanus amphitrite (Darwin, 1854): The first reference genome for Thecostraca.</title>
        <authorList>
            <person name="Kim W."/>
        </authorList>
    </citation>
    <scope>NUCLEOTIDE SEQUENCE [LARGE SCALE GENOMIC DNA]</scope>
    <source>
        <strain evidence="4">SNU_AA5</strain>
        <tissue evidence="4">Soma without cirri and trophi</tissue>
    </source>
</reference>
<proteinExistence type="predicted"/>